<keyword evidence="11" id="KW-1185">Reference proteome</keyword>
<dbReference type="AlphaFoldDB" id="A0A0U5LAT7"/>
<keyword evidence="2 8" id="KW-0813">Transport</keyword>
<comment type="similarity">
    <text evidence="8">Belongs to the binding-protein-dependent transport system permease family.</text>
</comment>
<reference evidence="11" key="1">
    <citation type="submission" date="2015-11" db="EMBL/GenBank/DDBJ databases">
        <authorList>
            <person name="Blom J."/>
        </authorList>
    </citation>
    <scope>NUCLEOTIDE SEQUENCE [LARGE SCALE GENOMIC DNA]</scope>
    <source>
        <plasmid evidence="11">pEM01</plasmid>
    </source>
</reference>
<accession>A0A0U5LAT7</accession>
<evidence type="ECO:0000256" key="1">
    <source>
        <dbReference type="ARBA" id="ARBA00004429"/>
    </source>
</evidence>
<feature type="domain" description="ABC transmembrane type-1" evidence="9">
    <location>
        <begin position="364"/>
        <end position="558"/>
    </location>
</feature>
<evidence type="ECO:0000256" key="6">
    <source>
        <dbReference type="ARBA" id="ARBA00022989"/>
    </source>
</evidence>
<keyword evidence="3" id="KW-1003">Cell membrane</keyword>
<dbReference type="OrthoDB" id="27542at2"/>
<feature type="transmembrane region" description="Helical" evidence="8">
    <location>
        <begin position="402"/>
        <end position="424"/>
    </location>
</feature>
<evidence type="ECO:0000313" key="11">
    <source>
        <dbReference type="Proteomes" id="UP000059419"/>
    </source>
</evidence>
<protein>
    <submittedName>
        <fullName evidence="10">Binding-protein-dependent transport system inner membrane protein</fullName>
    </submittedName>
</protein>
<evidence type="ECO:0000256" key="2">
    <source>
        <dbReference type="ARBA" id="ARBA00022448"/>
    </source>
</evidence>
<keyword evidence="5 8" id="KW-0812">Transmembrane</keyword>
<name>A0A0U5LAT7_9GAMM</name>
<dbReference type="RefSeq" id="WP_157883945.1">
    <property type="nucleotide sequence ID" value="NZ_LN907828.1"/>
</dbReference>
<feature type="transmembrane region" description="Helical" evidence="8">
    <location>
        <begin position="436"/>
        <end position="454"/>
    </location>
</feature>
<dbReference type="PANTHER" id="PTHR43357:SF3">
    <property type="entry name" value="FE(3+)-TRANSPORT SYSTEM PERMEASE PROTEIN FBPB 2"/>
    <property type="match status" value="1"/>
</dbReference>
<geneLocation type="plasmid" evidence="11">
    <name>pEM01</name>
</geneLocation>
<evidence type="ECO:0000256" key="4">
    <source>
        <dbReference type="ARBA" id="ARBA00022519"/>
    </source>
</evidence>
<evidence type="ECO:0000313" key="10">
    <source>
        <dbReference type="EMBL" id="CUU25827.1"/>
    </source>
</evidence>
<feature type="transmembrane region" description="Helical" evidence="8">
    <location>
        <begin position="73"/>
        <end position="94"/>
    </location>
</feature>
<evidence type="ECO:0000256" key="3">
    <source>
        <dbReference type="ARBA" id="ARBA00022475"/>
    </source>
</evidence>
<comment type="subcellular location">
    <subcellularLocation>
        <location evidence="1">Cell inner membrane</location>
        <topology evidence="1">Multi-pass membrane protein</topology>
    </subcellularLocation>
    <subcellularLocation>
        <location evidence="8">Cell membrane</location>
        <topology evidence="8">Multi-pass membrane protein</topology>
    </subcellularLocation>
</comment>
<keyword evidence="7 8" id="KW-0472">Membrane</keyword>
<dbReference type="InterPro" id="IPR000515">
    <property type="entry name" value="MetI-like"/>
</dbReference>
<dbReference type="GO" id="GO:0055085">
    <property type="term" value="P:transmembrane transport"/>
    <property type="evidence" value="ECO:0007669"/>
    <property type="project" value="InterPro"/>
</dbReference>
<feature type="transmembrane region" description="Helical" evidence="8">
    <location>
        <begin position="486"/>
        <end position="507"/>
    </location>
</feature>
<evidence type="ECO:0000259" key="9">
    <source>
        <dbReference type="PROSITE" id="PS50928"/>
    </source>
</evidence>
<sequence length="574" mass="61244">MLLPRKPADWRAKLPGSEQLILWFLVLVIALISIAPLLRLLWAALAPEGSLDLTRLLRLIASRRVSEAAFNTLWIALAATLIAVLLGLLAAWLVALTDMPGKQSWVFAFILPLMIPPQVTALACIQAISPSSPLFDLLRVSGLAPAAGEQPLYSAGGIVLLLGLHGAPLVFLSVRAGLRRVPAELVEAARITGASPAYLLFSVILPLARPAIFAGAALAFVASVGNFGIQAMLGIPGHVPTLITLVYQRLNSLGPDALPDMAVLSLLIAVMTLTGLMVSQKLGGSRDVRVVGTPRHHQQPLGRGRIAVTIAAWLWMAITLLLPLSALLGTSLTRGFGQPLSWATLTLDNYATALWGFPAIRNAFFTSLWLTLLTAILLTLAALFMAFWISWQRTRLVRLLQLSSEIAWSLPGIVTGIAAILFFLKPLPLLNISLYGTVWIILAAYLSNFLALVLRPTLAGFAQIDRALDEAAQLAGAHFLRRMWDILLPLAAPSAMAGAILVFLTALNEIQVSVLLVTADTETLGPLIIALDEGGSATLAAATGCLMIAVVLLFMGLATLLSSRLPAGVLPWRT</sequence>
<dbReference type="SUPFAM" id="SSF161098">
    <property type="entry name" value="MetI-like"/>
    <property type="match status" value="2"/>
</dbReference>
<dbReference type="PROSITE" id="PS50928">
    <property type="entry name" value="ABC_TM1"/>
    <property type="match status" value="2"/>
</dbReference>
<feature type="transmembrane region" description="Helical" evidence="8">
    <location>
        <begin position="152"/>
        <end position="176"/>
    </location>
</feature>
<evidence type="ECO:0000256" key="5">
    <source>
        <dbReference type="ARBA" id="ARBA00022692"/>
    </source>
</evidence>
<feature type="transmembrane region" description="Helical" evidence="8">
    <location>
        <begin position="106"/>
        <end position="128"/>
    </location>
</feature>
<feature type="transmembrane region" description="Helical" evidence="8">
    <location>
        <begin position="539"/>
        <end position="561"/>
    </location>
</feature>
<dbReference type="Pfam" id="PF00528">
    <property type="entry name" value="BPD_transp_1"/>
    <property type="match status" value="2"/>
</dbReference>
<dbReference type="KEGG" id="ege:EM595_p0127"/>
<feature type="transmembrane region" description="Helical" evidence="8">
    <location>
        <begin position="366"/>
        <end position="390"/>
    </location>
</feature>
<dbReference type="CDD" id="cd06261">
    <property type="entry name" value="TM_PBP2"/>
    <property type="match status" value="2"/>
</dbReference>
<dbReference type="GO" id="GO:0005886">
    <property type="term" value="C:plasma membrane"/>
    <property type="evidence" value="ECO:0007669"/>
    <property type="project" value="UniProtKB-SubCell"/>
</dbReference>
<dbReference type="PANTHER" id="PTHR43357">
    <property type="entry name" value="INNER MEMBRANE ABC TRANSPORTER PERMEASE PROTEIN YDCV"/>
    <property type="match status" value="1"/>
</dbReference>
<dbReference type="PATRIC" id="fig|1619313.3.peg.3729"/>
<dbReference type="Proteomes" id="UP000059419">
    <property type="component" value="Plasmid pEM01"/>
</dbReference>
<gene>
    <name evidence="10" type="ORF">EM595_p0127</name>
</gene>
<evidence type="ECO:0000256" key="7">
    <source>
        <dbReference type="ARBA" id="ARBA00023136"/>
    </source>
</evidence>
<feature type="transmembrane region" description="Helical" evidence="8">
    <location>
        <begin position="306"/>
        <end position="328"/>
    </location>
</feature>
<organism evidence="10 11">
    <name type="scientific">Duffyella gerundensis</name>
    <dbReference type="NCBI Taxonomy" id="1619313"/>
    <lineage>
        <taxon>Bacteria</taxon>
        <taxon>Pseudomonadati</taxon>
        <taxon>Pseudomonadota</taxon>
        <taxon>Gammaproteobacteria</taxon>
        <taxon>Enterobacterales</taxon>
        <taxon>Erwiniaceae</taxon>
        <taxon>Duffyella</taxon>
    </lineage>
</organism>
<evidence type="ECO:0000256" key="8">
    <source>
        <dbReference type="RuleBase" id="RU363032"/>
    </source>
</evidence>
<proteinExistence type="inferred from homology"/>
<dbReference type="EMBL" id="LN907828">
    <property type="protein sequence ID" value="CUU25827.1"/>
    <property type="molecule type" value="Genomic_DNA"/>
</dbReference>
<keyword evidence="4" id="KW-0997">Cell inner membrane</keyword>
<dbReference type="Gene3D" id="1.10.3720.10">
    <property type="entry name" value="MetI-like"/>
    <property type="match status" value="2"/>
</dbReference>
<feature type="transmembrane region" description="Helical" evidence="8">
    <location>
        <begin position="197"/>
        <end position="221"/>
    </location>
</feature>
<feature type="domain" description="ABC transmembrane type-1" evidence="9">
    <location>
        <begin position="69"/>
        <end position="279"/>
    </location>
</feature>
<keyword evidence="6 8" id="KW-1133">Transmembrane helix</keyword>
<feature type="transmembrane region" description="Helical" evidence="8">
    <location>
        <begin position="258"/>
        <end position="278"/>
    </location>
</feature>
<dbReference type="InterPro" id="IPR035906">
    <property type="entry name" value="MetI-like_sf"/>
</dbReference>
<feature type="transmembrane region" description="Helical" evidence="8">
    <location>
        <begin position="20"/>
        <end position="45"/>
    </location>
</feature>